<proteinExistence type="predicted"/>
<dbReference type="Proteomes" id="UP000504636">
    <property type="component" value="Unplaced"/>
</dbReference>
<dbReference type="AlphaFoldDB" id="A0A6A6Y1T6"/>
<name>A0A6A6Y1T6_9PEZI</name>
<reference evidence="1 3" key="1">
    <citation type="journal article" date="2020" name="Stud. Mycol.">
        <title>101 Dothideomycetes genomes: a test case for predicting lifestyles and emergence of pathogens.</title>
        <authorList>
            <person name="Haridas S."/>
            <person name="Albert R."/>
            <person name="Binder M."/>
            <person name="Bloem J."/>
            <person name="Labutti K."/>
            <person name="Salamov A."/>
            <person name="Andreopoulos B."/>
            <person name="Baker S."/>
            <person name="Barry K."/>
            <person name="Bills G."/>
            <person name="Bluhm B."/>
            <person name="Cannon C."/>
            <person name="Castanera R."/>
            <person name="Culley D."/>
            <person name="Daum C."/>
            <person name="Ezra D."/>
            <person name="Gonzalez J."/>
            <person name="Henrissat B."/>
            <person name="Kuo A."/>
            <person name="Liang C."/>
            <person name="Lipzen A."/>
            <person name="Lutzoni F."/>
            <person name="Magnuson J."/>
            <person name="Mondo S."/>
            <person name="Nolan M."/>
            <person name="Ohm R."/>
            <person name="Pangilinan J."/>
            <person name="Park H.-J."/>
            <person name="Ramirez L."/>
            <person name="Alfaro M."/>
            <person name="Sun H."/>
            <person name="Tritt A."/>
            <person name="Yoshinaga Y."/>
            <person name="Zwiers L.-H."/>
            <person name="Turgeon B."/>
            <person name="Goodwin S."/>
            <person name="Spatafora J."/>
            <person name="Crous P."/>
            <person name="Grigoriev I."/>
        </authorList>
    </citation>
    <scope>NUCLEOTIDE SEQUENCE</scope>
    <source>
        <strain evidence="1 3">CBS 304.34</strain>
    </source>
</reference>
<evidence type="ECO:0000313" key="2">
    <source>
        <dbReference type="Proteomes" id="UP000504636"/>
    </source>
</evidence>
<gene>
    <name evidence="1 3" type="ORF">BDZ99DRAFT_527206</name>
</gene>
<reference evidence="3" key="3">
    <citation type="submission" date="2025-04" db="UniProtKB">
        <authorList>
            <consortium name="RefSeq"/>
        </authorList>
    </citation>
    <scope>IDENTIFICATION</scope>
    <source>
        <strain evidence="3">CBS 304.34</strain>
    </source>
</reference>
<dbReference type="EMBL" id="MU003721">
    <property type="protein sequence ID" value="KAF2802776.1"/>
    <property type="molecule type" value="Genomic_DNA"/>
</dbReference>
<evidence type="ECO:0000313" key="3">
    <source>
        <dbReference type="RefSeq" id="XP_033569740.1"/>
    </source>
</evidence>
<organism evidence="1">
    <name type="scientific">Mytilinidion resinicola</name>
    <dbReference type="NCBI Taxonomy" id="574789"/>
    <lineage>
        <taxon>Eukaryota</taxon>
        <taxon>Fungi</taxon>
        <taxon>Dikarya</taxon>
        <taxon>Ascomycota</taxon>
        <taxon>Pezizomycotina</taxon>
        <taxon>Dothideomycetes</taxon>
        <taxon>Pleosporomycetidae</taxon>
        <taxon>Mytilinidiales</taxon>
        <taxon>Mytilinidiaceae</taxon>
        <taxon>Mytilinidion</taxon>
    </lineage>
</organism>
<protein>
    <submittedName>
        <fullName evidence="1 3">Uncharacterized protein</fullName>
    </submittedName>
</protein>
<sequence>MERTVYSELSMEFHRSLHRWEPFINYSYILIEDPRIRQRKLREVFHWTRTRAWIAFDGPILGIRRSCSLSGVDFRSRLPTAATAERVNFFPGSRARRKQQRNKKGIEQGKMEYCGVGVPGRHPGIGLVTLGQCGIAVLGGLRDSSLSLPENGLLGLKGE</sequence>
<keyword evidence="2" id="KW-1185">Reference proteome</keyword>
<evidence type="ECO:0000313" key="1">
    <source>
        <dbReference type="EMBL" id="KAF2802776.1"/>
    </source>
</evidence>
<dbReference type="GeneID" id="54467114"/>
<reference evidence="3" key="2">
    <citation type="submission" date="2020-04" db="EMBL/GenBank/DDBJ databases">
        <authorList>
            <consortium name="NCBI Genome Project"/>
        </authorList>
    </citation>
    <scope>NUCLEOTIDE SEQUENCE</scope>
    <source>
        <strain evidence="3">CBS 304.34</strain>
    </source>
</reference>
<accession>A0A6A6Y1T6</accession>
<dbReference type="RefSeq" id="XP_033569740.1">
    <property type="nucleotide sequence ID" value="XM_033726221.1"/>
</dbReference>